<evidence type="ECO:0000313" key="3">
    <source>
        <dbReference type="Proteomes" id="UP000545493"/>
    </source>
</evidence>
<reference evidence="2 3" key="1">
    <citation type="submission" date="2020-03" db="EMBL/GenBank/DDBJ databases">
        <title>Sequencing the genomes of 1000 actinobacteria strains.</title>
        <authorList>
            <person name="Klenk H.-P."/>
        </authorList>
    </citation>
    <scope>NUCLEOTIDE SEQUENCE [LARGE SCALE GENOMIC DNA]</scope>
    <source>
        <strain evidence="2 3">DSM 45685</strain>
    </source>
</reference>
<comment type="caution">
    <text evidence="2">The sequence shown here is derived from an EMBL/GenBank/DDBJ whole genome shotgun (WGS) entry which is preliminary data.</text>
</comment>
<organism evidence="2 3">
    <name type="scientific">Saccharomonospora amisosensis</name>
    <dbReference type="NCBI Taxonomy" id="1128677"/>
    <lineage>
        <taxon>Bacteria</taxon>
        <taxon>Bacillati</taxon>
        <taxon>Actinomycetota</taxon>
        <taxon>Actinomycetes</taxon>
        <taxon>Pseudonocardiales</taxon>
        <taxon>Pseudonocardiaceae</taxon>
        <taxon>Saccharomonospora</taxon>
    </lineage>
</organism>
<feature type="region of interest" description="Disordered" evidence="1">
    <location>
        <begin position="65"/>
        <end position="95"/>
    </location>
</feature>
<sequence length="95" mass="10394">MTIVNLPSASAQDVASTGYDSPDNSYWPTRYGWVARLARNAKAEWGTVTDVYAKNGAMIKHFPGVVGRSSRRRSTASPPPSLTWSSSVERWSTST</sequence>
<evidence type="ECO:0000256" key="1">
    <source>
        <dbReference type="SAM" id="MobiDB-lite"/>
    </source>
</evidence>
<accession>A0A7X5URQ3</accession>
<evidence type="ECO:0000313" key="2">
    <source>
        <dbReference type="EMBL" id="NIJ12524.1"/>
    </source>
</evidence>
<dbReference type="AlphaFoldDB" id="A0A7X5URQ3"/>
<feature type="region of interest" description="Disordered" evidence="1">
    <location>
        <begin position="1"/>
        <end position="22"/>
    </location>
</feature>
<keyword evidence="3" id="KW-1185">Reference proteome</keyword>
<dbReference type="EMBL" id="JAAOYM010000001">
    <property type="protein sequence ID" value="NIJ12524.1"/>
    <property type="molecule type" value="Genomic_DNA"/>
</dbReference>
<proteinExistence type="predicted"/>
<feature type="compositionally biased region" description="Polar residues" evidence="1">
    <location>
        <begin position="82"/>
        <end position="95"/>
    </location>
</feature>
<dbReference type="Proteomes" id="UP000545493">
    <property type="component" value="Unassembled WGS sequence"/>
</dbReference>
<dbReference type="RefSeq" id="WP_167171412.1">
    <property type="nucleotide sequence ID" value="NZ_JAAOYM010000001.1"/>
</dbReference>
<protein>
    <submittedName>
        <fullName evidence="2">Uncharacterized protein</fullName>
    </submittedName>
</protein>
<gene>
    <name evidence="2" type="ORF">FHU38_002868</name>
</gene>
<name>A0A7X5URQ3_9PSEU</name>